<keyword evidence="2" id="KW-1185">Reference proteome</keyword>
<reference evidence="1 2" key="1">
    <citation type="submission" date="2020-07" db="EMBL/GenBank/DDBJ databases">
        <title>Description of Kordia aestuariivivens sp. nov., isolated from a tidal flat.</title>
        <authorList>
            <person name="Park S."/>
            <person name="Yoon J.-H."/>
        </authorList>
    </citation>
    <scope>NUCLEOTIDE SEQUENCE [LARGE SCALE GENOMIC DNA]</scope>
    <source>
        <strain evidence="1 2">YSTF-M3</strain>
    </source>
</reference>
<evidence type="ECO:0008006" key="3">
    <source>
        <dbReference type="Google" id="ProtNLM"/>
    </source>
</evidence>
<dbReference type="EMBL" id="JACGWS010000005">
    <property type="protein sequence ID" value="MBC8754859.1"/>
    <property type="molecule type" value="Genomic_DNA"/>
</dbReference>
<evidence type="ECO:0000313" key="1">
    <source>
        <dbReference type="EMBL" id="MBC8754859.1"/>
    </source>
</evidence>
<gene>
    <name evidence="1" type="ORF">H2O64_09270</name>
</gene>
<proteinExistence type="predicted"/>
<evidence type="ECO:0000313" key="2">
    <source>
        <dbReference type="Proteomes" id="UP000619238"/>
    </source>
</evidence>
<protein>
    <recommendedName>
        <fullName evidence="3">Natural product</fullName>
    </recommendedName>
</protein>
<accession>A0ABR7Q8G5</accession>
<organism evidence="1 2">
    <name type="scientific">Kordia aestuariivivens</name>
    <dbReference type="NCBI Taxonomy" id="2759037"/>
    <lineage>
        <taxon>Bacteria</taxon>
        <taxon>Pseudomonadati</taxon>
        <taxon>Bacteroidota</taxon>
        <taxon>Flavobacteriia</taxon>
        <taxon>Flavobacteriales</taxon>
        <taxon>Flavobacteriaceae</taxon>
        <taxon>Kordia</taxon>
    </lineage>
</organism>
<dbReference type="PROSITE" id="PS51257">
    <property type="entry name" value="PROKAR_LIPOPROTEIN"/>
    <property type="match status" value="1"/>
</dbReference>
<name>A0ABR7Q8G5_9FLAO</name>
<sequence>MKKKDIKSLKLNKSSIVRFDNKSINGGAGSTGCGTSITPATSIINFTKGDCVDTIGDDSCTWSLLCTIGW</sequence>
<comment type="caution">
    <text evidence="1">The sequence shown here is derived from an EMBL/GenBank/DDBJ whole genome shotgun (WGS) entry which is preliminary data.</text>
</comment>
<dbReference type="Proteomes" id="UP000619238">
    <property type="component" value="Unassembled WGS sequence"/>
</dbReference>
<dbReference type="RefSeq" id="WP_187561912.1">
    <property type="nucleotide sequence ID" value="NZ_JACGWS010000005.1"/>
</dbReference>